<dbReference type="Proteomes" id="UP001209854">
    <property type="component" value="Unassembled WGS sequence"/>
</dbReference>
<proteinExistence type="predicted"/>
<comment type="caution">
    <text evidence="1">The sequence shown here is derived from an EMBL/GenBank/DDBJ whole genome shotgun (WGS) entry which is preliminary data.</text>
</comment>
<dbReference type="RefSeq" id="WP_262568144.1">
    <property type="nucleotide sequence ID" value="NZ_JAPFCC010000001.1"/>
</dbReference>
<accession>A0ABT3MVC7</accession>
<reference evidence="1 2" key="1">
    <citation type="submission" date="2022-10" db="EMBL/GenBank/DDBJ databases">
        <title>High-quality genome sequences of two octocoral-associated bacteria, Endozoicomonas euniceicola EF212 and Endozoicomonas gorgoniicola PS125.</title>
        <authorList>
            <person name="Chiou Y.-J."/>
            <person name="Chen Y.-H."/>
        </authorList>
    </citation>
    <scope>NUCLEOTIDE SEQUENCE [LARGE SCALE GENOMIC DNA]</scope>
    <source>
        <strain evidence="1 2">PS125</strain>
    </source>
</reference>
<dbReference type="EMBL" id="JAPFCC010000001">
    <property type="protein sequence ID" value="MCW7553309.1"/>
    <property type="molecule type" value="Genomic_DNA"/>
</dbReference>
<keyword evidence="2" id="KW-1185">Reference proteome</keyword>
<protein>
    <recommendedName>
        <fullName evidence="3">Dehydrogenase</fullName>
    </recommendedName>
</protein>
<sequence length="130" mass="15462">MNNEAQLITHYYFCAGVLKQLSDQTRTPAELFGDGELELIQNLCRYSQIISEVEHSKNDTEGFPGVFDYEFSERLAAQLWIALCEQNPKFEPWDFPDEDQFRTLVERLIDEWLHQCFPRTLTIQQWLERQ</sequence>
<evidence type="ECO:0008006" key="3">
    <source>
        <dbReference type="Google" id="ProtNLM"/>
    </source>
</evidence>
<evidence type="ECO:0000313" key="2">
    <source>
        <dbReference type="Proteomes" id="UP001209854"/>
    </source>
</evidence>
<name>A0ABT3MVC7_9GAMM</name>
<evidence type="ECO:0000313" key="1">
    <source>
        <dbReference type="EMBL" id="MCW7553309.1"/>
    </source>
</evidence>
<gene>
    <name evidence="1" type="ORF">NX722_11800</name>
</gene>
<organism evidence="1 2">
    <name type="scientific">Endozoicomonas gorgoniicola</name>
    <dbReference type="NCBI Taxonomy" id="1234144"/>
    <lineage>
        <taxon>Bacteria</taxon>
        <taxon>Pseudomonadati</taxon>
        <taxon>Pseudomonadota</taxon>
        <taxon>Gammaproteobacteria</taxon>
        <taxon>Oceanospirillales</taxon>
        <taxon>Endozoicomonadaceae</taxon>
        <taxon>Endozoicomonas</taxon>
    </lineage>
</organism>